<proteinExistence type="predicted"/>
<dbReference type="EMBL" id="NMUJ01000019">
    <property type="protein sequence ID" value="OYV03146.1"/>
    <property type="molecule type" value="Genomic_DNA"/>
</dbReference>
<accession>A0A257LW09</accession>
<keyword evidence="1" id="KW-0472">Membrane</keyword>
<evidence type="ECO:0000313" key="3">
    <source>
        <dbReference type="Proteomes" id="UP000216312"/>
    </source>
</evidence>
<protein>
    <submittedName>
        <fullName evidence="2">Uncharacterized protein</fullName>
    </submittedName>
</protein>
<reference evidence="3" key="1">
    <citation type="submission" date="2017-07" db="EMBL/GenBank/DDBJ databases">
        <title>Novel pathways for hydrocarbon cycling and metabolic interdependencies in hydrothermal sediment communities.</title>
        <authorList>
            <person name="Dombrowski N."/>
            <person name="Seitz K."/>
            <person name="Teske A."/>
            <person name="Baker B."/>
        </authorList>
    </citation>
    <scope>NUCLEOTIDE SEQUENCE [LARGE SCALE GENOMIC DNA]</scope>
</reference>
<keyword evidence="1" id="KW-1133">Transmembrane helix</keyword>
<evidence type="ECO:0000313" key="2">
    <source>
        <dbReference type="EMBL" id="OYV03146.1"/>
    </source>
</evidence>
<name>A0A257LW09_UNCW3</name>
<comment type="caution">
    <text evidence="2">The sequence shown here is derived from an EMBL/GenBank/DDBJ whole genome shotgun (WGS) entry which is preliminary data.</text>
</comment>
<gene>
    <name evidence="2" type="ORF">CGW93_02255</name>
</gene>
<evidence type="ECO:0000256" key="1">
    <source>
        <dbReference type="SAM" id="Phobius"/>
    </source>
</evidence>
<keyword evidence="1" id="KW-0812">Transmembrane</keyword>
<dbReference type="AlphaFoldDB" id="A0A257LW09"/>
<organism evidence="2 3">
    <name type="scientific">candidate division WOR-3 bacterium 4484_18</name>
    <dbReference type="NCBI Taxonomy" id="2020626"/>
    <lineage>
        <taxon>Bacteria</taxon>
        <taxon>Bacteria division WOR-3</taxon>
    </lineage>
</organism>
<dbReference type="Proteomes" id="UP000216312">
    <property type="component" value="Unassembled WGS sequence"/>
</dbReference>
<sequence length="143" mass="16986">MVWIVATACFVTIYATVDYVVVLTFVLRMTLFTLYLVTLVISICMQLRKLPPLREVAWQIDKSEGFKGHLITLVERNKLVHLPYSKDLLNLVSERANQFKFLPFLKFWRRYLLYQYHHYVIMFHICLTATTSACRCYPVIQSW</sequence>
<feature type="transmembrane region" description="Helical" evidence="1">
    <location>
        <begin position="25"/>
        <end position="45"/>
    </location>
</feature>